<accession>A0A250KU95</accession>
<dbReference type="InterPro" id="IPR031009">
    <property type="entry name" value="Tcm_partner"/>
</dbReference>
<dbReference type="NCBIfam" id="TIGR04474">
    <property type="entry name" value="tcm_partner"/>
    <property type="match status" value="1"/>
</dbReference>
<dbReference type="Proteomes" id="UP000266313">
    <property type="component" value="Chromosome"/>
</dbReference>
<organism evidence="1 2">
    <name type="scientific">Methylocaldum marinum</name>
    <dbReference type="NCBI Taxonomy" id="1432792"/>
    <lineage>
        <taxon>Bacteria</taxon>
        <taxon>Pseudomonadati</taxon>
        <taxon>Pseudomonadota</taxon>
        <taxon>Gammaproteobacteria</taxon>
        <taxon>Methylococcales</taxon>
        <taxon>Methylococcaceae</taxon>
        <taxon>Methylocaldum</taxon>
    </lineage>
</organism>
<evidence type="ECO:0000313" key="2">
    <source>
        <dbReference type="Proteomes" id="UP000266313"/>
    </source>
</evidence>
<dbReference type="AlphaFoldDB" id="A0A250KU95"/>
<dbReference type="OrthoDB" id="6802137at2"/>
<reference evidence="1 2" key="1">
    <citation type="submission" date="2016-12" db="EMBL/GenBank/DDBJ databases">
        <title>Genome sequencing of Methylocaldum marinum.</title>
        <authorList>
            <person name="Takeuchi M."/>
            <person name="Kamagata Y."/>
            <person name="Hiraoka S."/>
            <person name="Oshima K."/>
            <person name="Hattori M."/>
            <person name="Iwasaki W."/>
        </authorList>
    </citation>
    <scope>NUCLEOTIDE SEQUENCE [LARGE SCALE GENOMIC DNA]</scope>
    <source>
        <strain evidence="1 2">S8</strain>
    </source>
</reference>
<protein>
    <recommendedName>
        <fullName evidence="3">Three-Cys-motif partner protein TcmP</fullName>
    </recommendedName>
</protein>
<dbReference type="RefSeq" id="WP_119630352.1">
    <property type="nucleotide sequence ID" value="NZ_AP017928.1"/>
</dbReference>
<dbReference type="EMBL" id="AP017928">
    <property type="protein sequence ID" value="BBA35084.1"/>
    <property type="molecule type" value="Genomic_DNA"/>
</dbReference>
<proteinExistence type="predicted"/>
<evidence type="ECO:0008006" key="3">
    <source>
        <dbReference type="Google" id="ProtNLM"/>
    </source>
</evidence>
<sequence>MTDNNAIPDSYDGREQALIKHELLRSYLQQLFRIIGMSAGRNRRIDLCYVDCFAGPWGDDSEDMEGTSIAISLRTLDACHQTLASHGIDANIRALYIEKDPPAFARLDSYLYGNTPKGICSECWKGDFVDLRDKLLQWATRDAFVFFFIDPKGWKEVGIKILRRLLQRPRSEFLINFMYDFVNRTMSMGDWQQEMSELLGETINLDGMCPKEREQLILRTYRETLKRCLPVPKPEYRLRSAYVRVLDPTKERPKYHLVYLTSHPQGIVEFMTISEQVDLVQKKVRALKKGVERERRTGTPDMFGAETFVDQSAGHVSPEDVDRFWLGYLKSGIRRIGRNEFADILEETDWFPRDLQASLVRLIKRGLVSNLDAVGRRPKKPLHFEKGGERLQLVERAT</sequence>
<evidence type="ECO:0000313" key="1">
    <source>
        <dbReference type="EMBL" id="BBA35084.1"/>
    </source>
</evidence>
<name>A0A250KU95_9GAMM</name>
<dbReference type="KEGG" id="mmai:sS8_3141"/>
<gene>
    <name evidence="1" type="ORF">sS8_3141</name>
</gene>
<keyword evidence="2" id="KW-1185">Reference proteome</keyword>